<organism evidence="4 5">
    <name type="scientific">Macrostomum lignano</name>
    <dbReference type="NCBI Taxonomy" id="282301"/>
    <lineage>
        <taxon>Eukaryota</taxon>
        <taxon>Metazoa</taxon>
        <taxon>Spiralia</taxon>
        <taxon>Lophotrochozoa</taxon>
        <taxon>Platyhelminthes</taxon>
        <taxon>Rhabditophora</taxon>
        <taxon>Macrostomorpha</taxon>
        <taxon>Macrostomida</taxon>
        <taxon>Macrostomidae</taxon>
        <taxon>Macrostomum</taxon>
    </lineage>
</organism>
<dbReference type="WBParaSite" id="maker-uti_cns_0045714-snap-gene-1.5-mRNA-1">
    <property type="protein sequence ID" value="maker-uti_cns_0045714-snap-gene-1.5-mRNA-1"/>
    <property type="gene ID" value="maker-uti_cns_0045714-snap-gene-1.5"/>
</dbReference>
<dbReference type="GO" id="GO:0003779">
    <property type="term" value="F:actin binding"/>
    <property type="evidence" value="ECO:0007669"/>
    <property type="project" value="UniProtKB-KW"/>
</dbReference>
<dbReference type="PROSITE" id="PS50021">
    <property type="entry name" value="CH"/>
    <property type="match status" value="1"/>
</dbReference>
<proteinExistence type="predicted"/>
<dbReference type="Pfam" id="PF00307">
    <property type="entry name" value="CH"/>
    <property type="match status" value="1"/>
</dbReference>
<keyword evidence="2" id="KW-0009">Actin-binding</keyword>
<dbReference type="InterPro" id="IPR036872">
    <property type="entry name" value="CH_dom_sf"/>
</dbReference>
<dbReference type="PANTHER" id="PTHR11915">
    <property type="entry name" value="SPECTRIN/FILAMIN RELATED CYTOSKELETAL PROTEIN"/>
    <property type="match status" value="1"/>
</dbReference>
<dbReference type="SUPFAM" id="SSF47576">
    <property type="entry name" value="Calponin-homology domain, CH-domain"/>
    <property type="match status" value="1"/>
</dbReference>
<protein>
    <submittedName>
        <fullName evidence="5 6">Calponin-homology (CH) domain-containing protein</fullName>
    </submittedName>
</protein>
<dbReference type="AlphaFoldDB" id="A0A1I8GIW8"/>
<evidence type="ECO:0000259" key="3">
    <source>
        <dbReference type="PROSITE" id="PS50021"/>
    </source>
</evidence>
<evidence type="ECO:0000256" key="1">
    <source>
        <dbReference type="ARBA" id="ARBA00022737"/>
    </source>
</evidence>
<feature type="domain" description="Calponin-homology (CH)" evidence="3">
    <location>
        <begin position="42"/>
        <end position="146"/>
    </location>
</feature>
<reference evidence="5 6" key="1">
    <citation type="submission" date="2016-11" db="UniProtKB">
        <authorList>
            <consortium name="WormBaseParasite"/>
        </authorList>
    </citation>
    <scope>IDENTIFICATION</scope>
</reference>
<accession>A0A1I8GIW8</accession>
<dbReference type="PROSITE" id="PS00019">
    <property type="entry name" value="ACTININ_1"/>
    <property type="match status" value="1"/>
</dbReference>
<evidence type="ECO:0000256" key="2">
    <source>
        <dbReference type="ARBA" id="ARBA00023203"/>
    </source>
</evidence>
<dbReference type="FunFam" id="1.10.418.10:FF:000048">
    <property type="entry name" value="Short stop, isoform B"/>
    <property type="match status" value="1"/>
</dbReference>
<keyword evidence="4" id="KW-1185">Reference proteome</keyword>
<dbReference type="Proteomes" id="UP000095280">
    <property type="component" value="Unplaced"/>
</dbReference>
<dbReference type="Gene3D" id="1.10.418.10">
    <property type="entry name" value="Calponin-like domain"/>
    <property type="match status" value="1"/>
</dbReference>
<evidence type="ECO:0000313" key="4">
    <source>
        <dbReference type="Proteomes" id="UP000095280"/>
    </source>
</evidence>
<name>A0A1I8GIW8_9PLAT</name>
<dbReference type="InterPro" id="IPR001589">
    <property type="entry name" value="Actinin_actin-bd_CS"/>
</dbReference>
<dbReference type="CDD" id="cd21188">
    <property type="entry name" value="CH_PLEC-like_rpt1"/>
    <property type="match status" value="1"/>
</dbReference>
<evidence type="ECO:0000313" key="5">
    <source>
        <dbReference type="WBParaSite" id="maker-uti_cns_0002004-snap-gene-0.4-mRNA-1"/>
    </source>
</evidence>
<sequence length="147" mass="16908">MDSHLYGRVAHPDLAQTYLPVSILQLDEADRAVLRVADVRDGTQKKTFTKWVNNQLIKKACKIRDLFNDLRSGTALITLLEILSKQSLPRERGCMRFHYLQNVETALNFLTSRRGIRLVNIRPEDIVDGNPKLTLGLLWVIILHYQV</sequence>
<dbReference type="InterPro" id="IPR001715">
    <property type="entry name" value="CH_dom"/>
</dbReference>
<keyword evidence="1" id="KW-0677">Repeat</keyword>
<evidence type="ECO:0000313" key="6">
    <source>
        <dbReference type="WBParaSite" id="maker-uti_cns_0045714-snap-gene-1.5-mRNA-1"/>
    </source>
</evidence>
<dbReference type="PROSITE" id="PS00020">
    <property type="entry name" value="ACTININ_2"/>
    <property type="match status" value="1"/>
</dbReference>
<dbReference type="SMART" id="SM00033">
    <property type="entry name" value="CH"/>
    <property type="match status" value="1"/>
</dbReference>
<dbReference type="WBParaSite" id="maker-uti_cns_0002004-snap-gene-0.4-mRNA-1">
    <property type="protein sequence ID" value="maker-uti_cns_0002004-snap-gene-0.4-mRNA-1"/>
    <property type="gene ID" value="maker-uti_cns_0002004-snap-gene-0.4"/>
</dbReference>